<accession>D1NYB4</accession>
<organism evidence="1 2">
    <name type="scientific">Providencia rustigianii DSM 4541</name>
    <dbReference type="NCBI Taxonomy" id="500637"/>
    <lineage>
        <taxon>Bacteria</taxon>
        <taxon>Pseudomonadati</taxon>
        <taxon>Pseudomonadota</taxon>
        <taxon>Gammaproteobacteria</taxon>
        <taxon>Enterobacterales</taxon>
        <taxon>Morganellaceae</taxon>
        <taxon>Providencia</taxon>
    </lineage>
</organism>
<dbReference type="eggNOG" id="COG0727">
    <property type="taxonomic scope" value="Bacteria"/>
</dbReference>
<reference evidence="1" key="1">
    <citation type="submission" date="2009-12" db="EMBL/GenBank/DDBJ databases">
        <authorList>
            <person name="Weinstock G."/>
            <person name="Sodergren E."/>
            <person name="Clifton S."/>
            <person name="Fulton L."/>
            <person name="Fulton B."/>
            <person name="Courtney L."/>
            <person name="Fronick C."/>
            <person name="Harrison M."/>
            <person name="Strong C."/>
            <person name="Farmer C."/>
            <person name="Delahaunty K."/>
            <person name="Markovic C."/>
            <person name="Hall O."/>
            <person name="Minx P."/>
            <person name="Tomlinson C."/>
            <person name="Mitreva M."/>
            <person name="Nelson J."/>
            <person name="Hou S."/>
            <person name="Wollam A."/>
            <person name="Pepin K.H."/>
            <person name="Johnson M."/>
            <person name="Bhonagiri V."/>
            <person name="Nash W.E."/>
            <person name="Warren W."/>
            <person name="Chinwalla A."/>
            <person name="Mardis E.R."/>
            <person name="Wilson R.K."/>
        </authorList>
    </citation>
    <scope>NUCLEOTIDE SEQUENCE [LARGE SCALE GENOMIC DNA]</scope>
    <source>
        <strain evidence="1">DSM 4541</strain>
    </source>
</reference>
<dbReference type="HOGENOM" id="CLU_123885_2_0_6"/>
<dbReference type="Proteomes" id="UP000005512">
    <property type="component" value="Unassembled WGS sequence"/>
</dbReference>
<evidence type="ECO:0000313" key="1">
    <source>
        <dbReference type="EMBL" id="EFB73962.1"/>
    </source>
</evidence>
<proteinExistence type="predicted"/>
<dbReference type="Pfam" id="PF03692">
    <property type="entry name" value="CxxCxxCC"/>
    <property type="match status" value="1"/>
</dbReference>
<dbReference type="EMBL" id="ABXV02000011">
    <property type="protein sequence ID" value="EFB73962.1"/>
    <property type="molecule type" value="Genomic_DNA"/>
</dbReference>
<dbReference type="AlphaFoldDB" id="D1NYB4"/>
<comment type="caution">
    <text evidence="1">The sequence shown here is derived from an EMBL/GenBank/DDBJ whole genome shotgun (WGS) entry which is preliminary data.</text>
</comment>
<name>D1NYB4_9GAMM</name>
<dbReference type="InterPro" id="IPR005358">
    <property type="entry name" value="Puta_zinc/iron-chelating_dom"/>
</dbReference>
<gene>
    <name evidence="1" type="ORF">PROVRUST_05240</name>
</gene>
<sequence length="177" mass="19982">MFDFNAKNNCQYVNLRNIIIFEWHFLRLPACVADPVSYGNYQLHYGDFYMGNIHILKTDPSNNPCVSCGACCSYFRVSFYWAEAEDGGGTVPQHLTEKITPFVSCMQGTNQKINTRCTALTGTVGECTSCSIYEQRPTPCREFEQSWHNGIHNEACDRARAAHGLPPLEQQQPQIAC</sequence>
<dbReference type="STRING" id="500637.PROVRUST_05240"/>
<protein>
    <recommendedName>
        <fullName evidence="3">Flagellin N-methylase</fullName>
    </recommendedName>
</protein>
<evidence type="ECO:0008006" key="3">
    <source>
        <dbReference type="Google" id="ProtNLM"/>
    </source>
</evidence>
<evidence type="ECO:0000313" key="2">
    <source>
        <dbReference type="Proteomes" id="UP000005512"/>
    </source>
</evidence>
<keyword evidence="2" id="KW-1185">Reference proteome</keyword>